<dbReference type="FunFam" id="3.40.50.300:FF:000290">
    <property type="entry name" value="Protein-tyrosine sulfotransferase"/>
    <property type="match status" value="1"/>
</dbReference>
<reference evidence="16" key="1">
    <citation type="submission" date="2025-08" db="UniProtKB">
        <authorList>
            <consortium name="RefSeq"/>
        </authorList>
    </citation>
    <scope>IDENTIFICATION</scope>
    <source>
        <tissue evidence="16">Entire body</tissue>
    </source>
</reference>
<proteinExistence type="inferred from homology"/>
<evidence type="ECO:0000256" key="7">
    <source>
        <dbReference type="ARBA" id="ARBA00022989"/>
    </source>
</evidence>
<comment type="catalytic activity">
    <reaction evidence="12 13">
        <text>L-tyrosyl-[protein] + 3'-phosphoadenylyl sulfate = O-sulfo-L-tyrosine-[protein] + adenosine 3',5'-bisphosphate + H(+)</text>
        <dbReference type="Rhea" id="RHEA:16801"/>
        <dbReference type="Rhea" id="RHEA-COMP:10136"/>
        <dbReference type="Rhea" id="RHEA-COMP:11688"/>
        <dbReference type="ChEBI" id="CHEBI:15378"/>
        <dbReference type="ChEBI" id="CHEBI:46858"/>
        <dbReference type="ChEBI" id="CHEBI:58339"/>
        <dbReference type="ChEBI" id="CHEBI:58343"/>
        <dbReference type="ChEBI" id="CHEBI:65286"/>
        <dbReference type="EC" id="2.8.2.20"/>
    </reaction>
</comment>
<dbReference type="InParanoid" id="A0A7F5RJV6"/>
<protein>
    <recommendedName>
        <fullName evidence="3 13">Protein-tyrosine sulfotransferase</fullName>
        <ecNumber evidence="3 13">2.8.2.20</ecNumber>
    </recommendedName>
</protein>
<evidence type="ECO:0000313" key="16">
    <source>
        <dbReference type="RefSeq" id="XP_025836284.1"/>
    </source>
</evidence>
<dbReference type="PANTHER" id="PTHR12788">
    <property type="entry name" value="PROTEIN-TYROSINE SULFOTRANSFERASE 2"/>
    <property type="match status" value="1"/>
</dbReference>
<evidence type="ECO:0000256" key="13">
    <source>
        <dbReference type="RuleBase" id="RU365018"/>
    </source>
</evidence>
<comment type="similarity">
    <text evidence="2 13">Belongs to the protein sulfotransferase family.</text>
</comment>
<keyword evidence="9" id="KW-0472">Membrane</keyword>
<keyword evidence="8" id="KW-0333">Golgi apparatus</keyword>
<evidence type="ECO:0000256" key="14">
    <source>
        <dbReference type="SAM" id="MobiDB-lite"/>
    </source>
</evidence>
<evidence type="ECO:0000256" key="3">
    <source>
        <dbReference type="ARBA" id="ARBA00013262"/>
    </source>
</evidence>
<dbReference type="GO" id="GO:0000139">
    <property type="term" value="C:Golgi membrane"/>
    <property type="evidence" value="ECO:0007669"/>
    <property type="project" value="UniProtKB-SubCell"/>
</dbReference>
<gene>
    <name evidence="16" type="primary">LOC108736474</name>
</gene>
<evidence type="ECO:0000256" key="1">
    <source>
        <dbReference type="ARBA" id="ARBA00004323"/>
    </source>
</evidence>
<keyword evidence="11" id="KW-0325">Glycoprotein</keyword>
<keyword evidence="10" id="KW-1015">Disulfide bond</keyword>
<dbReference type="Pfam" id="PF13469">
    <property type="entry name" value="Sulfotransfer_3"/>
    <property type="match status" value="1"/>
</dbReference>
<dbReference type="EC" id="2.8.2.20" evidence="3 13"/>
<keyword evidence="7" id="KW-1133">Transmembrane helix</keyword>
<comment type="function">
    <text evidence="13">Catalyzes the O-sulfation of tyrosine residues within acidic motifs of polypeptides, using 3'-phosphoadenylyl sulfate (PAPS) as cosubstrate.</text>
</comment>
<sequence>MTFRTILGRNGSRKRTLLLTGILFCAGALAMLVGPLCYTSVFDDSLSSASAMVAADKYITGLDYRSYPYNREMPLIFIGGVPRSGTTLMRAMLDAHPQVRCGQETRVIPRLLQLRHHWIKSEKESLRLEQAGITKPVLNSAIAAFVLEIIAKHGEPAPRLCNKDPFTLKMGTYVMELFPNAKFLFMVRDGRATVHSIISRKVTISGFDMTSYRQSMIKWNQAVEAMNNQCNELGKDRCLKVPYEQLVLHPREWMQKVLKFLDLPWNETVLHHEDFINNGISLSKVERSSDQVIKPVNLEALSKWVGHFPDDVIRDMADLAPMLSVLGYDPYANPPSYGQPDDIVANNTRQIQKNKDTWDKIAKDMFGGVDRNAGGGDNSLLDKPTSDNPDSGT</sequence>
<dbReference type="RefSeq" id="XP_025836284.1">
    <property type="nucleotide sequence ID" value="XM_025980499.1"/>
</dbReference>
<feature type="region of interest" description="Disordered" evidence="14">
    <location>
        <begin position="366"/>
        <end position="393"/>
    </location>
</feature>
<dbReference type="InterPro" id="IPR027417">
    <property type="entry name" value="P-loop_NTPase"/>
</dbReference>
<evidence type="ECO:0000256" key="10">
    <source>
        <dbReference type="ARBA" id="ARBA00023157"/>
    </source>
</evidence>
<organism evidence="15 16">
    <name type="scientific">Agrilus planipennis</name>
    <name type="common">Emerald ash borer</name>
    <name type="synonym">Agrilus marcopoli</name>
    <dbReference type="NCBI Taxonomy" id="224129"/>
    <lineage>
        <taxon>Eukaryota</taxon>
        <taxon>Metazoa</taxon>
        <taxon>Ecdysozoa</taxon>
        <taxon>Arthropoda</taxon>
        <taxon>Hexapoda</taxon>
        <taxon>Insecta</taxon>
        <taxon>Pterygota</taxon>
        <taxon>Neoptera</taxon>
        <taxon>Endopterygota</taxon>
        <taxon>Coleoptera</taxon>
        <taxon>Polyphaga</taxon>
        <taxon>Elateriformia</taxon>
        <taxon>Buprestoidea</taxon>
        <taxon>Buprestidae</taxon>
        <taxon>Agrilinae</taxon>
        <taxon>Agrilus</taxon>
    </lineage>
</organism>
<evidence type="ECO:0000256" key="5">
    <source>
        <dbReference type="ARBA" id="ARBA00022692"/>
    </source>
</evidence>
<dbReference type="Proteomes" id="UP000192223">
    <property type="component" value="Unplaced"/>
</dbReference>
<dbReference type="FunCoup" id="A0A7F5RJV6">
    <property type="interactions" value="231"/>
</dbReference>
<dbReference type="OrthoDB" id="545675at2759"/>
<keyword evidence="15" id="KW-1185">Reference proteome</keyword>
<dbReference type="InterPro" id="IPR026634">
    <property type="entry name" value="TPST-like"/>
</dbReference>
<dbReference type="Gene3D" id="3.40.50.300">
    <property type="entry name" value="P-loop containing nucleotide triphosphate hydrolases"/>
    <property type="match status" value="1"/>
</dbReference>
<accession>A0A7F5RJV6</accession>
<evidence type="ECO:0000256" key="11">
    <source>
        <dbReference type="ARBA" id="ARBA00023180"/>
    </source>
</evidence>
<dbReference type="GO" id="GO:0008476">
    <property type="term" value="F:protein-tyrosine sulfotransferase activity"/>
    <property type="evidence" value="ECO:0007669"/>
    <property type="project" value="UniProtKB-EC"/>
</dbReference>
<keyword evidence="4 13" id="KW-0808">Transferase</keyword>
<dbReference type="PANTHER" id="PTHR12788:SF10">
    <property type="entry name" value="PROTEIN-TYROSINE SULFOTRANSFERASE"/>
    <property type="match status" value="1"/>
</dbReference>
<dbReference type="KEGG" id="apln:108736474"/>
<evidence type="ECO:0000256" key="4">
    <source>
        <dbReference type="ARBA" id="ARBA00022679"/>
    </source>
</evidence>
<evidence type="ECO:0000256" key="2">
    <source>
        <dbReference type="ARBA" id="ARBA00009988"/>
    </source>
</evidence>
<dbReference type="AlphaFoldDB" id="A0A7F5RJV6"/>
<evidence type="ECO:0000313" key="15">
    <source>
        <dbReference type="Proteomes" id="UP000192223"/>
    </source>
</evidence>
<comment type="subcellular location">
    <subcellularLocation>
        <location evidence="1">Golgi apparatus membrane</location>
        <topology evidence="1">Single-pass type II membrane protein</topology>
    </subcellularLocation>
</comment>
<dbReference type="GeneID" id="108736474"/>
<dbReference type="SUPFAM" id="SSF52540">
    <property type="entry name" value="P-loop containing nucleoside triphosphate hydrolases"/>
    <property type="match status" value="1"/>
</dbReference>
<name>A0A7F5RJV6_AGRPL</name>
<evidence type="ECO:0000256" key="8">
    <source>
        <dbReference type="ARBA" id="ARBA00023034"/>
    </source>
</evidence>
<keyword evidence="6" id="KW-0735">Signal-anchor</keyword>
<evidence type="ECO:0000256" key="9">
    <source>
        <dbReference type="ARBA" id="ARBA00023136"/>
    </source>
</evidence>
<evidence type="ECO:0000256" key="12">
    <source>
        <dbReference type="ARBA" id="ARBA00048460"/>
    </source>
</evidence>
<evidence type="ECO:0000256" key="6">
    <source>
        <dbReference type="ARBA" id="ARBA00022968"/>
    </source>
</evidence>
<keyword evidence="5" id="KW-0812">Transmembrane</keyword>